<evidence type="ECO:0000313" key="2">
    <source>
        <dbReference type="EMBL" id="VDR24301.1"/>
    </source>
</evidence>
<accession>A0A3P8KEH1</accession>
<evidence type="ECO:0000313" key="3">
    <source>
        <dbReference type="Proteomes" id="UP000274346"/>
    </source>
</evidence>
<keyword evidence="1" id="KW-0472">Membrane</keyword>
<dbReference type="KEGG" id="rtg:NCTC13098_00587"/>
<feature type="transmembrane region" description="Helical" evidence="1">
    <location>
        <begin position="38"/>
        <end position="56"/>
    </location>
</feature>
<name>A0A3P8KEH1_RAOTE</name>
<feature type="transmembrane region" description="Helical" evidence="1">
    <location>
        <begin position="7"/>
        <end position="26"/>
    </location>
</feature>
<dbReference type="Proteomes" id="UP000274346">
    <property type="component" value="Chromosome"/>
</dbReference>
<keyword evidence="1" id="KW-0812">Transmembrane</keyword>
<proteinExistence type="predicted"/>
<dbReference type="AlphaFoldDB" id="A0A3P8KEH1"/>
<protein>
    <submittedName>
        <fullName evidence="2">Uncharacterized protein</fullName>
    </submittedName>
</protein>
<dbReference type="EMBL" id="LR131271">
    <property type="protein sequence ID" value="VDR24301.1"/>
    <property type="molecule type" value="Genomic_DNA"/>
</dbReference>
<reference evidence="2 3" key="1">
    <citation type="submission" date="2018-12" db="EMBL/GenBank/DDBJ databases">
        <authorList>
            <consortium name="Pathogen Informatics"/>
        </authorList>
    </citation>
    <scope>NUCLEOTIDE SEQUENCE [LARGE SCALE GENOMIC DNA]</scope>
    <source>
        <strain evidence="2 3">NCTC13098</strain>
    </source>
</reference>
<gene>
    <name evidence="2" type="ORF">NCTC13098_00587</name>
</gene>
<keyword evidence="1" id="KW-1133">Transmembrane helix</keyword>
<organism evidence="2 3">
    <name type="scientific">Raoultella terrigena</name>
    <name type="common">Klebsiella terrigena</name>
    <dbReference type="NCBI Taxonomy" id="577"/>
    <lineage>
        <taxon>Bacteria</taxon>
        <taxon>Pseudomonadati</taxon>
        <taxon>Pseudomonadota</taxon>
        <taxon>Gammaproteobacteria</taxon>
        <taxon>Enterobacterales</taxon>
        <taxon>Enterobacteriaceae</taxon>
        <taxon>Klebsiella/Raoultella group</taxon>
        <taxon>Raoultella</taxon>
    </lineage>
</organism>
<evidence type="ECO:0000256" key="1">
    <source>
        <dbReference type="SAM" id="Phobius"/>
    </source>
</evidence>
<sequence length="88" mass="9891">MAPKKNFRKAFVGIVMDMALALPMYANVNVLPGQGWWANVYICWCWGGLVFLRVIATNTDVYPAGYPQFSDPDLYKSWCSGISQMPAH</sequence>